<evidence type="ECO:0000313" key="5">
    <source>
        <dbReference type="Proteomes" id="UP001444625"/>
    </source>
</evidence>
<dbReference type="Proteomes" id="UP001444625">
    <property type="component" value="Unassembled WGS sequence"/>
</dbReference>
<keyword evidence="2" id="KW-0012">Acyltransferase</keyword>
<keyword evidence="1" id="KW-0808">Transferase</keyword>
<evidence type="ECO:0000256" key="1">
    <source>
        <dbReference type="ARBA" id="ARBA00022679"/>
    </source>
</evidence>
<dbReference type="PROSITE" id="PS51186">
    <property type="entry name" value="GNAT"/>
    <property type="match status" value="1"/>
</dbReference>
<dbReference type="RefSeq" id="WP_345824950.1">
    <property type="nucleotide sequence ID" value="NZ_JBDIML010000003.1"/>
</dbReference>
<keyword evidence="5" id="KW-1185">Reference proteome</keyword>
<dbReference type="InterPro" id="IPR050680">
    <property type="entry name" value="YpeA/RimI_acetyltransf"/>
</dbReference>
<evidence type="ECO:0000256" key="2">
    <source>
        <dbReference type="ARBA" id="ARBA00023315"/>
    </source>
</evidence>
<sequence length="166" mass="19753">MEIKLASKDDINEIIRIIKDAIQDMDSEGIHQWDNVYPNEEIVLHDIHEGTIYVLIDNKQVRGFLTLNEDYEEEYNTINWRYRDGKNLIIHRLCVDPKFQGNGIARALIYFAERFGIENKYTSIRLDSFISNHRACKLYEKNGYEVRGSVTFRKGKFLCFEKKYYK</sequence>
<dbReference type="CDD" id="cd04301">
    <property type="entry name" value="NAT_SF"/>
    <property type="match status" value="1"/>
</dbReference>
<comment type="caution">
    <text evidence="4">The sequence shown here is derived from an EMBL/GenBank/DDBJ whole genome shotgun (WGS) entry which is preliminary data.</text>
</comment>
<protein>
    <submittedName>
        <fullName evidence="4">GNAT family N-acetyltransferase</fullName>
    </submittedName>
</protein>
<dbReference type="Gene3D" id="3.40.630.30">
    <property type="match status" value="1"/>
</dbReference>
<dbReference type="PANTHER" id="PTHR43420">
    <property type="entry name" value="ACETYLTRANSFERASE"/>
    <property type="match status" value="1"/>
</dbReference>
<evidence type="ECO:0000259" key="3">
    <source>
        <dbReference type="PROSITE" id="PS51186"/>
    </source>
</evidence>
<accession>A0ABU9XGS7</accession>
<feature type="domain" description="N-acetyltransferase" evidence="3">
    <location>
        <begin position="1"/>
        <end position="166"/>
    </location>
</feature>
<dbReference type="EMBL" id="JBDIML010000003">
    <property type="protein sequence ID" value="MEN2767475.1"/>
    <property type="molecule type" value="Genomic_DNA"/>
</dbReference>
<dbReference type="InterPro" id="IPR000182">
    <property type="entry name" value="GNAT_dom"/>
</dbReference>
<dbReference type="PANTHER" id="PTHR43420:SF46">
    <property type="entry name" value="ACETYLTRANSFERASE"/>
    <property type="match status" value="1"/>
</dbReference>
<dbReference type="SUPFAM" id="SSF55729">
    <property type="entry name" value="Acyl-CoA N-acyltransferases (Nat)"/>
    <property type="match status" value="1"/>
</dbReference>
<proteinExistence type="predicted"/>
<name>A0ABU9XGS7_9BACI</name>
<organism evidence="4 5">
    <name type="scientific">Ornithinibacillus xuwenensis</name>
    <dbReference type="NCBI Taxonomy" id="3144668"/>
    <lineage>
        <taxon>Bacteria</taxon>
        <taxon>Bacillati</taxon>
        <taxon>Bacillota</taxon>
        <taxon>Bacilli</taxon>
        <taxon>Bacillales</taxon>
        <taxon>Bacillaceae</taxon>
        <taxon>Ornithinibacillus</taxon>
    </lineage>
</organism>
<reference evidence="4 5" key="1">
    <citation type="submission" date="2024-05" db="EMBL/GenBank/DDBJ databases">
        <authorList>
            <person name="Haq I."/>
            <person name="Ullah Z."/>
            <person name="Ahmad R."/>
            <person name="Li M."/>
            <person name="Tong Y."/>
        </authorList>
    </citation>
    <scope>NUCLEOTIDE SEQUENCE [LARGE SCALE GENOMIC DNA]</scope>
    <source>
        <strain evidence="4 5">16A2E</strain>
    </source>
</reference>
<evidence type="ECO:0000313" key="4">
    <source>
        <dbReference type="EMBL" id="MEN2767475.1"/>
    </source>
</evidence>
<dbReference type="InterPro" id="IPR016181">
    <property type="entry name" value="Acyl_CoA_acyltransferase"/>
</dbReference>
<gene>
    <name evidence="4" type="ORF">ABC228_09765</name>
</gene>
<dbReference type="Pfam" id="PF00583">
    <property type="entry name" value="Acetyltransf_1"/>
    <property type="match status" value="1"/>
</dbReference>